<reference evidence="1 2" key="2">
    <citation type="submission" date="2019-01" db="EMBL/GenBank/DDBJ databases">
        <title>Sinorhodobacter populi sp. nov. isolated from the symptomatic bark tissue of Populus euramericana canker.</title>
        <authorList>
            <person name="Xu G."/>
        </authorList>
    </citation>
    <scope>NUCLEOTIDE SEQUENCE [LARGE SCALE GENOMIC DNA]</scope>
    <source>
        <strain evidence="1 2">CGMCC 1.12963</strain>
    </source>
</reference>
<reference evidence="2" key="1">
    <citation type="submission" date="2019-01" db="EMBL/GenBank/DDBJ databases">
        <title>Sinorhodobacter populi sp. nov. isolated from the symptomatic bark tissue of Populus euramericana canker.</title>
        <authorList>
            <person name="Li Y."/>
        </authorList>
    </citation>
    <scope>NUCLEOTIDE SEQUENCE [LARGE SCALE GENOMIC DNA]</scope>
    <source>
        <strain evidence="2">CGMCC 1.12963</strain>
    </source>
</reference>
<evidence type="ECO:0000313" key="1">
    <source>
        <dbReference type="EMBL" id="RWR50846.1"/>
    </source>
</evidence>
<dbReference type="RefSeq" id="WP_128157030.1">
    <property type="nucleotide sequence ID" value="NZ_JBHSOM010000004.1"/>
</dbReference>
<keyword evidence="2" id="KW-1185">Reference proteome</keyword>
<name>A0A3S3N9H8_9RHOB</name>
<dbReference type="InterPro" id="IPR018912">
    <property type="entry name" value="DUF2478"/>
</dbReference>
<gene>
    <name evidence="1" type="ORF">EOW66_14580</name>
</gene>
<dbReference type="EMBL" id="SAVA01000008">
    <property type="protein sequence ID" value="RWR50846.1"/>
    <property type="molecule type" value="Genomic_DNA"/>
</dbReference>
<accession>A0A3S3N9H8</accession>
<dbReference type="Proteomes" id="UP000288071">
    <property type="component" value="Unassembled WGS sequence"/>
</dbReference>
<dbReference type="AlphaFoldDB" id="A0A3S3N9H8"/>
<sequence length="172" mass="17294">MLGFVTIAEKGEADRLLADFAAGLEAAGRPVVAMVRAELPAARACEMALRLYPSGEVAPISQSLGAGADACTLDAGALEAAVMTTAAALAAAAPGAPLILNKFGKQESEGHGSRALIAAALEAGHPVLISVPPATRTAFLDFAGDLATELAPEPQALGDFLAQLCDGSFKPL</sequence>
<protein>
    <submittedName>
        <fullName evidence="1">DUF2478 domain-containing protein</fullName>
    </submittedName>
</protein>
<evidence type="ECO:0000313" key="2">
    <source>
        <dbReference type="Proteomes" id="UP000288071"/>
    </source>
</evidence>
<organism evidence="1 2">
    <name type="scientific">Paenirhodobacter huangdaonensis</name>
    <dbReference type="NCBI Taxonomy" id="2501515"/>
    <lineage>
        <taxon>Bacteria</taxon>
        <taxon>Pseudomonadati</taxon>
        <taxon>Pseudomonadota</taxon>
        <taxon>Alphaproteobacteria</taxon>
        <taxon>Rhodobacterales</taxon>
        <taxon>Rhodobacter group</taxon>
        <taxon>Paenirhodobacter</taxon>
    </lineage>
</organism>
<dbReference type="Pfam" id="PF10649">
    <property type="entry name" value="DUF2478"/>
    <property type="match status" value="1"/>
</dbReference>
<proteinExistence type="predicted"/>
<comment type="caution">
    <text evidence="1">The sequence shown here is derived from an EMBL/GenBank/DDBJ whole genome shotgun (WGS) entry which is preliminary data.</text>
</comment>